<evidence type="ECO:0000313" key="1">
    <source>
        <dbReference type="EMBL" id="KAF3486138.1"/>
    </source>
</evidence>
<evidence type="ECO:0000313" key="2">
    <source>
        <dbReference type="Proteomes" id="UP000712600"/>
    </source>
</evidence>
<dbReference type="EMBL" id="QGKX02002183">
    <property type="protein sequence ID" value="KAF3486138.1"/>
    <property type="molecule type" value="Genomic_DNA"/>
</dbReference>
<organism evidence="1 2">
    <name type="scientific">Brassica cretica</name>
    <name type="common">Mustard</name>
    <dbReference type="NCBI Taxonomy" id="69181"/>
    <lineage>
        <taxon>Eukaryota</taxon>
        <taxon>Viridiplantae</taxon>
        <taxon>Streptophyta</taxon>
        <taxon>Embryophyta</taxon>
        <taxon>Tracheophyta</taxon>
        <taxon>Spermatophyta</taxon>
        <taxon>Magnoliopsida</taxon>
        <taxon>eudicotyledons</taxon>
        <taxon>Gunneridae</taxon>
        <taxon>Pentapetalae</taxon>
        <taxon>rosids</taxon>
        <taxon>malvids</taxon>
        <taxon>Brassicales</taxon>
        <taxon>Brassicaceae</taxon>
        <taxon>Brassiceae</taxon>
        <taxon>Brassica</taxon>
    </lineage>
</organism>
<sequence length="130" mass="14693">MEEKKRETEEKKWETGEKKIVIAPTPTKKQKKRMERSRKELKGYLVAAMALIDMVSDKLKADELKDYLVGAMTPIGMVSDKLEAIPSTFKASYSPCSSTLGKGISPKLLSLWNKNELCFIHEKGEPCLLM</sequence>
<proteinExistence type="predicted"/>
<comment type="caution">
    <text evidence="1">The sequence shown here is derived from an EMBL/GenBank/DDBJ whole genome shotgun (WGS) entry which is preliminary data.</text>
</comment>
<dbReference type="Proteomes" id="UP000712600">
    <property type="component" value="Unassembled WGS sequence"/>
</dbReference>
<reference evidence="1" key="1">
    <citation type="submission" date="2019-12" db="EMBL/GenBank/DDBJ databases">
        <title>Genome sequencing and annotation of Brassica cretica.</title>
        <authorList>
            <person name="Studholme D.J."/>
            <person name="Sarris P."/>
        </authorList>
    </citation>
    <scope>NUCLEOTIDE SEQUENCE</scope>
    <source>
        <strain evidence="1">PFS-109/04</strain>
        <tissue evidence="1">Leaf</tissue>
    </source>
</reference>
<protein>
    <submittedName>
        <fullName evidence="1">Uncharacterized protein</fullName>
    </submittedName>
</protein>
<name>A0A8S9MWA9_BRACR</name>
<dbReference type="AlphaFoldDB" id="A0A8S9MWA9"/>
<gene>
    <name evidence="1" type="ORF">F2Q69_00055146</name>
</gene>
<accession>A0A8S9MWA9</accession>